<dbReference type="InterPro" id="IPR050815">
    <property type="entry name" value="TF_fung"/>
</dbReference>
<dbReference type="GO" id="GO:0000981">
    <property type="term" value="F:DNA-binding transcription factor activity, RNA polymerase II-specific"/>
    <property type="evidence" value="ECO:0007669"/>
    <property type="project" value="InterPro"/>
</dbReference>
<comment type="subcellular location">
    <subcellularLocation>
        <location evidence="1">Nucleus</location>
    </subcellularLocation>
</comment>
<dbReference type="PANTHER" id="PTHR47338">
    <property type="entry name" value="ZN(II)2CYS6 TRANSCRIPTION FACTOR (EUROFUNG)-RELATED"/>
    <property type="match status" value="1"/>
</dbReference>
<dbReference type="OMA" id="ERYFETM"/>
<dbReference type="Proteomes" id="UP000016928">
    <property type="component" value="Unassembled WGS sequence"/>
</dbReference>
<dbReference type="GO" id="GO:0003677">
    <property type="term" value="F:DNA binding"/>
    <property type="evidence" value="ECO:0007669"/>
    <property type="project" value="InterPro"/>
</dbReference>
<dbReference type="Pfam" id="PF04082">
    <property type="entry name" value="Fungal_trans"/>
    <property type="match status" value="1"/>
</dbReference>
<dbReference type="VEuPathDB" id="FungiDB:FOC1_g10012924"/>
<dbReference type="GO" id="GO:0005634">
    <property type="term" value="C:nucleus"/>
    <property type="evidence" value="ECO:0007669"/>
    <property type="project" value="UniProtKB-SubCell"/>
</dbReference>
<protein>
    <recommendedName>
        <fullName evidence="7">Zn(2)-C6 fungal-type domain-containing protein</fullName>
    </recommendedName>
</protein>
<dbReference type="STRING" id="1229664.N4U1L7"/>
<dbReference type="AlphaFoldDB" id="N4U1L7"/>
<dbReference type="GO" id="GO:0006351">
    <property type="term" value="P:DNA-templated transcription"/>
    <property type="evidence" value="ECO:0007669"/>
    <property type="project" value="InterPro"/>
</dbReference>
<dbReference type="InterPro" id="IPR007219">
    <property type="entry name" value="XnlR_reg_dom"/>
</dbReference>
<dbReference type="CDD" id="cd00067">
    <property type="entry name" value="GAL4"/>
    <property type="match status" value="1"/>
</dbReference>
<dbReference type="PROSITE" id="PS00463">
    <property type="entry name" value="ZN2_CY6_FUNGAL_1"/>
    <property type="match status" value="1"/>
</dbReference>
<dbReference type="PANTHER" id="PTHR47338:SF20">
    <property type="entry name" value="ZN(II)2CYS6 TRANSCRIPTION FACTOR (EUROFUNG)"/>
    <property type="match status" value="1"/>
</dbReference>
<dbReference type="PROSITE" id="PS50048">
    <property type="entry name" value="ZN2_CY6_FUNGAL_2"/>
    <property type="match status" value="1"/>
</dbReference>
<evidence type="ECO:0000256" key="3">
    <source>
        <dbReference type="ARBA" id="ARBA00023015"/>
    </source>
</evidence>
<dbReference type="InterPro" id="IPR001138">
    <property type="entry name" value="Zn2Cys6_DnaBD"/>
</dbReference>
<accession>N4U1L7</accession>
<name>N4U1L7_FUSC1</name>
<dbReference type="HOGENOM" id="CLU_038610_0_0_1"/>
<evidence type="ECO:0000313" key="8">
    <source>
        <dbReference type="EMBL" id="ENH62686.1"/>
    </source>
</evidence>
<evidence type="ECO:0000256" key="5">
    <source>
        <dbReference type="ARBA" id="ARBA00023242"/>
    </source>
</evidence>
<evidence type="ECO:0000259" key="7">
    <source>
        <dbReference type="PROSITE" id="PS50048"/>
    </source>
</evidence>
<sequence length="430" mass="47506">MSRSVSSSRGSESPMEPERAHRACEKCTRTKKKCDKALPACSRCTRLATTCSYDFIYTAPTTAVVEPGYLAGSTPKEAYGQGIFDPAFDVSSSMVMALLSSRNIPWREATERYFETMNPWFSVIHPELFAIRTDNLGSGASSNADQGPRDPAVALLIVCMQLVSQYDDEAAAASTNVNEGKDMIEMPAYRAAKRVLSVLRGLSAPSIELVQCSILLALFEFGHGDVMRAYVSIGDANTMAMVLRIGPGKYIEAEREANIPYEEEEHIATRALVEAMIMQTSRWGDFYECFATCTCLLLFLYCRQLRAANTISAAGPFSPTADDIAPKAIAGLNFTIRIIADTTTDLNDQLAHRPHLLAPCSPVTPYSAYHCLMVLSHLEHLIPEADTRFHNIFASLHFFAKRWGVAGQLVNKVELFLADADETQWCFMDE</sequence>
<dbReference type="EMBL" id="KB731259">
    <property type="protein sequence ID" value="ENH62686.1"/>
    <property type="molecule type" value="Genomic_DNA"/>
</dbReference>
<gene>
    <name evidence="8" type="ORF">FOC1_g10012924</name>
</gene>
<evidence type="ECO:0000256" key="2">
    <source>
        <dbReference type="ARBA" id="ARBA00022723"/>
    </source>
</evidence>
<dbReference type="Pfam" id="PF00172">
    <property type="entry name" value="Zn_clus"/>
    <property type="match status" value="1"/>
</dbReference>
<dbReference type="Gene3D" id="4.10.240.10">
    <property type="entry name" value="Zn(2)-C6 fungal-type DNA-binding domain"/>
    <property type="match status" value="1"/>
</dbReference>
<organism evidence="8 9">
    <name type="scientific">Fusarium oxysporum f. sp. cubense (strain race 1)</name>
    <name type="common">Panama disease fungus</name>
    <dbReference type="NCBI Taxonomy" id="1229664"/>
    <lineage>
        <taxon>Eukaryota</taxon>
        <taxon>Fungi</taxon>
        <taxon>Dikarya</taxon>
        <taxon>Ascomycota</taxon>
        <taxon>Pezizomycotina</taxon>
        <taxon>Sordariomycetes</taxon>
        <taxon>Hypocreomycetidae</taxon>
        <taxon>Hypocreales</taxon>
        <taxon>Nectriaceae</taxon>
        <taxon>Fusarium</taxon>
        <taxon>Fusarium oxysporum species complex</taxon>
    </lineage>
</organism>
<dbReference type="InterPro" id="IPR036864">
    <property type="entry name" value="Zn2-C6_fun-type_DNA-bd_sf"/>
</dbReference>
<dbReference type="GO" id="GO:0008270">
    <property type="term" value="F:zinc ion binding"/>
    <property type="evidence" value="ECO:0007669"/>
    <property type="project" value="InterPro"/>
</dbReference>
<keyword evidence="4" id="KW-0804">Transcription</keyword>
<evidence type="ECO:0000256" key="1">
    <source>
        <dbReference type="ARBA" id="ARBA00004123"/>
    </source>
</evidence>
<reference evidence="9" key="1">
    <citation type="submission" date="2012-09" db="EMBL/GenBank/DDBJ databases">
        <title>Genome sequencing and comparative transcriptomics of race 1 and race 4 of banana pathogen: Fusarium oxysporum f. sp. cubense.</title>
        <authorList>
            <person name="Fang X."/>
            <person name="Huang J."/>
        </authorList>
    </citation>
    <scope>NUCLEOTIDE SEQUENCE [LARGE SCALE GENOMIC DNA]</scope>
    <source>
        <strain evidence="9">race 1</strain>
    </source>
</reference>
<dbReference type="SMART" id="SM00066">
    <property type="entry name" value="GAL4"/>
    <property type="match status" value="1"/>
</dbReference>
<dbReference type="SUPFAM" id="SSF57701">
    <property type="entry name" value="Zn2/Cys6 DNA-binding domain"/>
    <property type="match status" value="1"/>
</dbReference>
<keyword evidence="5" id="KW-0539">Nucleus</keyword>
<dbReference type="OrthoDB" id="3522308at2759"/>
<proteinExistence type="predicted"/>
<evidence type="ECO:0000313" key="9">
    <source>
        <dbReference type="Proteomes" id="UP000016928"/>
    </source>
</evidence>
<feature type="compositionally biased region" description="Low complexity" evidence="6">
    <location>
        <begin position="1"/>
        <end position="14"/>
    </location>
</feature>
<dbReference type="CDD" id="cd12148">
    <property type="entry name" value="fungal_TF_MHR"/>
    <property type="match status" value="1"/>
</dbReference>
<evidence type="ECO:0000256" key="6">
    <source>
        <dbReference type="SAM" id="MobiDB-lite"/>
    </source>
</evidence>
<feature type="domain" description="Zn(2)-C6 fungal-type" evidence="7">
    <location>
        <begin position="23"/>
        <end position="53"/>
    </location>
</feature>
<evidence type="ECO:0000256" key="4">
    <source>
        <dbReference type="ARBA" id="ARBA00023163"/>
    </source>
</evidence>
<keyword evidence="2" id="KW-0479">Metal-binding</keyword>
<reference evidence="9" key="2">
    <citation type="journal article" date="2014" name="PLoS ONE">
        <title>Genome and Transcriptome Analysis of the Fungal Pathogen Fusarium oxysporum f. sp. cubense Causing Banana Vascular Wilt Disease.</title>
        <authorList>
            <person name="Guo L."/>
            <person name="Han L."/>
            <person name="Yang L."/>
            <person name="Zeng H."/>
            <person name="Fan D."/>
            <person name="Zhu Y."/>
            <person name="Feng Y."/>
            <person name="Wang G."/>
            <person name="Peng C."/>
            <person name="Jiang X."/>
            <person name="Zhou D."/>
            <person name="Ni P."/>
            <person name="Liang C."/>
            <person name="Liu L."/>
            <person name="Wang J."/>
            <person name="Mao C."/>
            <person name="Fang X."/>
            <person name="Peng M."/>
            <person name="Huang J."/>
        </authorList>
    </citation>
    <scope>NUCLEOTIDE SEQUENCE [LARGE SCALE GENOMIC DNA]</scope>
    <source>
        <strain evidence="9">race 1</strain>
    </source>
</reference>
<keyword evidence="3" id="KW-0805">Transcription regulation</keyword>
<feature type="region of interest" description="Disordered" evidence="6">
    <location>
        <begin position="1"/>
        <end position="22"/>
    </location>
</feature>